<feature type="domain" description="Nephrocystin 3-like N-terminal" evidence="2">
    <location>
        <begin position="393"/>
        <end position="487"/>
    </location>
</feature>
<evidence type="ECO:0000259" key="2">
    <source>
        <dbReference type="Pfam" id="PF24883"/>
    </source>
</evidence>
<dbReference type="Gene3D" id="3.40.50.1580">
    <property type="entry name" value="Nucleoside phosphorylase domain"/>
    <property type="match status" value="1"/>
</dbReference>
<evidence type="ECO:0000256" key="1">
    <source>
        <dbReference type="ARBA" id="ARBA00022737"/>
    </source>
</evidence>
<protein>
    <submittedName>
        <fullName evidence="3">Nucleoside phosphorylase domain-containing protein</fullName>
    </submittedName>
</protein>
<dbReference type="SUPFAM" id="SSF53167">
    <property type="entry name" value="Purine and uridine phosphorylases"/>
    <property type="match status" value="1"/>
</dbReference>
<reference evidence="3" key="1">
    <citation type="journal article" date="2023" name="Mol. Phylogenet. Evol.">
        <title>Genome-scale phylogeny and comparative genomics of the fungal order Sordariales.</title>
        <authorList>
            <person name="Hensen N."/>
            <person name="Bonometti L."/>
            <person name="Westerberg I."/>
            <person name="Brannstrom I.O."/>
            <person name="Guillou S."/>
            <person name="Cros-Aarteil S."/>
            <person name="Calhoun S."/>
            <person name="Haridas S."/>
            <person name="Kuo A."/>
            <person name="Mondo S."/>
            <person name="Pangilinan J."/>
            <person name="Riley R."/>
            <person name="LaButti K."/>
            <person name="Andreopoulos B."/>
            <person name="Lipzen A."/>
            <person name="Chen C."/>
            <person name="Yan M."/>
            <person name="Daum C."/>
            <person name="Ng V."/>
            <person name="Clum A."/>
            <person name="Steindorff A."/>
            <person name="Ohm R.A."/>
            <person name="Martin F."/>
            <person name="Silar P."/>
            <person name="Natvig D.O."/>
            <person name="Lalanne C."/>
            <person name="Gautier V."/>
            <person name="Ament-Velasquez S.L."/>
            <person name="Kruys A."/>
            <person name="Hutchinson M.I."/>
            <person name="Powell A.J."/>
            <person name="Barry K."/>
            <person name="Miller A.N."/>
            <person name="Grigoriev I.V."/>
            <person name="Debuchy R."/>
            <person name="Gladieux P."/>
            <person name="Hiltunen Thoren M."/>
            <person name="Johannesson H."/>
        </authorList>
    </citation>
    <scope>NUCLEOTIDE SEQUENCE</scope>
    <source>
        <strain evidence="3">CBS 626.80</strain>
    </source>
</reference>
<keyword evidence="1" id="KW-0677">Repeat</keyword>
<dbReference type="PANTHER" id="PTHR46082:SF11">
    <property type="entry name" value="AAA+ ATPASE DOMAIN-CONTAINING PROTEIN-RELATED"/>
    <property type="match status" value="1"/>
</dbReference>
<reference evidence="3" key="2">
    <citation type="submission" date="2023-06" db="EMBL/GenBank/DDBJ databases">
        <authorList>
            <consortium name="Lawrence Berkeley National Laboratory"/>
            <person name="Mondo S.J."/>
            <person name="Hensen N."/>
            <person name="Bonometti L."/>
            <person name="Westerberg I."/>
            <person name="Brannstrom I.O."/>
            <person name="Guillou S."/>
            <person name="Cros-Aarteil S."/>
            <person name="Calhoun S."/>
            <person name="Haridas S."/>
            <person name="Kuo A."/>
            <person name="Pangilinan J."/>
            <person name="Riley R."/>
            <person name="Labutti K."/>
            <person name="Andreopoulos B."/>
            <person name="Lipzen A."/>
            <person name="Chen C."/>
            <person name="Yanf M."/>
            <person name="Daum C."/>
            <person name="Ng V."/>
            <person name="Clum A."/>
            <person name="Steindorff A."/>
            <person name="Ohm R."/>
            <person name="Martin F."/>
            <person name="Silar P."/>
            <person name="Natvig D."/>
            <person name="Lalanne C."/>
            <person name="Gautier V."/>
            <person name="Ament-Velasquez S.L."/>
            <person name="Kruys A."/>
            <person name="Hutchinson M.I."/>
            <person name="Powell A.J."/>
            <person name="Barry K."/>
            <person name="Miller A.N."/>
            <person name="Grigoriev I.V."/>
            <person name="Debuchy R."/>
            <person name="Gladieux P."/>
            <person name="Thoren M.H."/>
            <person name="Johannesson H."/>
        </authorList>
    </citation>
    <scope>NUCLEOTIDE SEQUENCE</scope>
    <source>
        <strain evidence="3">CBS 626.80</strain>
    </source>
</reference>
<dbReference type="Proteomes" id="UP001303222">
    <property type="component" value="Unassembled WGS sequence"/>
</dbReference>
<dbReference type="PANTHER" id="PTHR46082">
    <property type="entry name" value="ATP/GTP-BINDING PROTEIN-RELATED"/>
    <property type="match status" value="1"/>
</dbReference>
<evidence type="ECO:0000313" key="3">
    <source>
        <dbReference type="EMBL" id="KAK3956167.1"/>
    </source>
</evidence>
<comment type="caution">
    <text evidence="3">The sequence shown here is derived from an EMBL/GenBank/DDBJ whole genome shotgun (WGS) entry which is preliminary data.</text>
</comment>
<gene>
    <name evidence="3" type="ORF">QBC32DRAFT_367092</name>
</gene>
<name>A0AAN6P1U3_9PEZI</name>
<sequence>MATERTGNPRSHREYTIGWICALAKEQTAAAAMLDVRHGPLPKAANDTNSYILGSISGHNIVIACLPMGETGTNAAATVVARMLSTFPSIRFGLLVGIGSGIPKHDVRLGDVVVSVPTDHFPGVVQWDMGKALQHQGATTFKRTGSLNRPPVALLTALNQLVTEHDLEGSRIPEFFKELETTNPKFASKYLRSGSLKDVLFAPDCAHNETGRADGCNGCDTSKIITRKLRPMEIHYGLIASGNQLIKSAMVRDRLDNDLGGRVLCLELHAAGLMNSFPCLVIRGICDYADSHDNKIWEEYAAAVAAAYAKELLEVVQPADVRRERAARDLPELKNTLSKVCEILDTIARTVNAIWATVDSSQKQNEKSRVLDWLTDIQFGPHHSLSRDERQPGTGTWFLNSTKYYTWRDGDVKVLFCEGIPAAGKPILPSMVIEHLANVSHSQTGETYVYCDYRHQDEQTAIRLISSLIKEACFSRGSLLPAVKALQEKCARPLYDPSLFHYEQQTKKELVYTI</sequence>
<dbReference type="InterPro" id="IPR053137">
    <property type="entry name" value="NLR-like"/>
</dbReference>
<accession>A0AAN6P1U3</accession>
<dbReference type="InterPro" id="IPR035994">
    <property type="entry name" value="Nucleoside_phosphorylase_sf"/>
</dbReference>
<dbReference type="GO" id="GO:0003824">
    <property type="term" value="F:catalytic activity"/>
    <property type="evidence" value="ECO:0007669"/>
    <property type="project" value="InterPro"/>
</dbReference>
<dbReference type="InterPro" id="IPR056884">
    <property type="entry name" value="NPHP3-like_N"/>
</dbReference>
<evidence type="ECO:0000313" key="4">
    <source>
        <dbReference type="Proteomes" id="UP001303222"/>
    </source>
</evidence>
<dbReference type="EMBL" id="MU859068">
    <property type="protein sequence ID" value="KAK3956167.1"/>
    <property type="molecule type" value="Genomic_DNA"/>
</dbReference>
<keyword evidence="4" id="KW-1185">Reference proteome</keyword>
<dbReference type="Pfam" id="PF24883">
    <property type="entry name" value="NPHP3_N"/>
    <property type="match status" value="1"/>
</dbReference>
<proteinExistence type="predicted"/>
<organism evidence="3 4">
    <name type="scientific">Pseudoneurospora amorphoporcata</name>
    <dbReference type="NCBI Taxonomy" id="241081"/>
    <lineage>
        <taxon>Eukaryota</taxon>
        <taxon>Fungi</taxon>
        <taxon>Dikarya</taxon>
        <taxon>Ascomycota</taxon>
        <taxon>Pezizomycotina</taxon>
        <taxon>Sordariomycetes</taxon>
        <taxon>Sordariomycetidae</taxon>
        <taxon>Sordariales</taxon>
        <taxon>Sordariaceae</taxon>
        <taxon>Pseudoneurospora</taxon>
    </lineage>
</organism>
<dbReference type="GO" id="GO:0009116">
    <property type="term" value="P:nucleoside metabolic process"/>
    <property type="evidence" value="ECO:0007669"/>
    <property type="project" value="InterPro"/>
</dbReference>
<dbReference type="AlphaFoldDB" id="A0AAN6P1U3"/>